<reference evidence="2 3" key="1">
    <citation type="submission" date="2019-06" db="EMBL/GenBank/DDBJ databases">
        <title>Sorghum-associated microbial communities from plants grown in Nebraska, USA.</title>
        <authorList>
            <person name="Schachtman D."/>
        </authorList>
    </citation>
    <scope>NUCLEOTIDE SEQUENCE [LARGE SCALE GENOMIC DNA]</scope>
    <source>
        <strain evidence="2 3">1225</strain>
    </source>
</reference>
<dbReference type="PANTHER" id="PTHR40590">
    <property type="entry name" value="CYTOPLASMIC PROTEIN-RELATED"/>
    <property type="match status" value="1"/>
</dbReference>
<protein>
    <recommendedName>
        <fullName evidence="4">Polysaccharide biosynthesis protein GumN</fullName>
    </recommendedName>
</protein>
<comment type="caution">
    <text evidence="2">The sequence shown here is derived from an EMBL/GenBank/DDBJ whole genome shotgun (WGS) entry which is preliminary data.</text>
</comment>
<dbReference type="InterPro" id="IPR002816">
    <property type="entry name" value="TraB/PrgY/GumN_fam"/>
</dbReference>
<feature type="signal peptide" evidence="1">
    <location>
        <begin position="1"/>
        <end position="41"/>
    </location>
</feature>
<keyword evidence="1" id="KW-0732">Signal</keyword>
<sequence>MFTRLTPPFSRRFSFRHQASRTPLVLAFLALFAALSMPASAAETTEPTCQGTDLLAAIRKSDPKAYAQIIAEGKKIPNAKGLFWKIEKRGQKPSWLFGTMHVSDPRVLKISPATRRAFLGAKVLVLESDQLLDLGKARLLAFTKPDMMMMPAGKRIEDFLTEDQKQLVNSTLTAKGAPLSAVNYLRPWLVANIAGASCKSSPEAAARKGVAVLDQQLALEAVKRKLPIKGLETVEEQYGAINSMSLEAQIKGLLEAITSAKQLRDIDETTVELYKAGDLRPLSPLLRRFSRDDKAMPADAYAEFESVVIIKRNHTMAERAAAYLAEGNAFIAVGALHLQGEEGLVELFRNQGFKVTRVN</sequence>
<dbReference type="Pfam" id="PF01963">
    <property type="entry name" value="TraB_PrgY_gumN"/>
    <property type="match status" value="1"/>
</dbReference>
<name>A0A561QIT0_9HYPH</name>
<dbReference type="InterPro" id="IPR047111">
    <property type="entry name" value="YbaP-like"/>
</dbReference>
<evidence type="ECO:0008006" key="4">
    <source>
        <dbReference type="Google" id="ProtNLM"/>
    </source>
</evidence>
<dbReference type="PANTHER" id="PTHR40590:SF1">
    <property type="entry name" value="CYTOPLASMIC PROTEIN"/>
    <property type="match status" value="1"/>
</dbReference>
<organism evidence="2 3">
    <name type="scientific">Neorhizobium alkalisoli</name>
    <dbReference type="NCBI Taxonomy" id="528178"/>
    <lineage>
        <taxon>Bacteria</taxon>
        <taxon>Pseudomonadati</taxon>
        <taxon>Pseudomonadota</taxon>
        <taxon>Alphaproteobacteria</taxon>
        <taxon>Hyphomicrobiales</taxon>
        <taxon>Rhizobiaceae</taxon>
        <taxon>Rhizobium/Agrobacterium group</taxon>
        <taxon>Neorhizobium</taxon>
    </lineage>
</organism>
<dbReference type="OrthoDB" id="9806326at2"/>
<dbReference type="CDD" id="cd14789">
    <property type="entry name" value="Tiki"/>
    <property type="match status" value="1"/>
</dbReference>
<feature type="chain" id="PRO_5021813101" description="Polysaccharide biosynthesis protein GumN" evidence="1">
    <location>
        <begin position="42"/>
        <end position="359"/>
    </location>
</feature>
<dbReference type="Proteomes" id="UP000320653">
    <property type="component" value="Unassembled WGS sequence"/>
</dbReference>
<evidence type="ECO:0000313" key="2">
    <source>
        <dbReference type="EMBL" id="TWF50274.1"/>
    </source>
</evidence>
<proteinExistence type="predicted"/>
<evidence type="ECO:0000313" key="3">
    <source>
        <dbReference type="Proteomes" id="UP000320653"/>
    </source>
</evidence>
<dbReference type="AlphaFoldDB" id="A0A561QIT0"/>
<accession>A0A561QIT0</accession>
<gene>
    <name evidence="2" type="ORF">FHW37_106236</name>
</gene>
<dbReference type="EMBL" id="VIWP01000006">
    <property type="protein sequence ID" value="TWF50274.1"/>
    <property type="molecule type" value="Genomic_DNA"/>
</dbReference>
<keyword evidence="3" id="KW-1185">Reference proteome</keyword>
<evidence type="ECO:0000256" key="1">
    <source>
        <dbReference type="SAM" id="SignalP"/>
    </source>
</evidence>